<keyword evidence="1 3" id="KW-0547">Nucleotide-binding</keyword>
<evidence type="ECO:0000256" key="2">
    <source>
        <dbReference type="ARBA" id="ARBA00022840"/>
    </source>
</evidence>
<dbReference type="PROSITE" id="PS50901">
    <property type="entry name" value="FTSK"/>
    <property type="match status" value="1"/>
</dbReference>
<accession>A0A7W3P571</accession>
<evidence type="ECO:0000256" key="1">
    <source>
        <dbReference type="ARBA" id="ARBA00022741"/>
    </source>
</evidence>
<reference evidence="6 7" key="1">
    <citation type="submission" date="2020-07" db="EMBL/GenBank/DDBJ databases">
        <title>Sequencing the genomes of 1000 actinobacteria strains.</title>
        <authorList>
            <person name="Klenk H.-P."/>
        </authorList>
    </citation>
    <scope>NUCLEOTIDE SEQUENCE [LARGE SCALE GENOMIC DNA]</scope>
    <source>
        <strain evidence="6 7">DSM 100723</strain>
    </source>
</reference>
<protein>
    <submittedName>
        <fullName evidence="6">S-DNA-T family DNA segregation ATPase FtsK/SpoIIIE</fullName>
    </submittedName>
</protein>
<feature type="domain" description="FtsK" evidence="5">
    <location>
        <begin position="186"/>
        <end position="365"/>
    </location>
</feature>
<dbReference type="PANTHER" id="PTHR22683:SF41">
    <property type="entry name" value="DNA TRANSLOCASE FTSK"/>
    <property type="match status" value="1"/>
</dbReference>
<gene>
    <name evidence="6" type="ORF">FHX74_001269</name>
</gene>
<dbReference type="SUPFAM" id="SSF52540">
    <property type="entry name" value="P-loop containing nucleoside triphosphate hydrolases"/>
    <property type="match status" value="1"/>
</dbReference>
<evidence type="ECO:0000256" key="4">
    <source>
        <dbReference type="SAM" id="MobiDB-lite"/>
    </source>
</evidence>
<evidence type="ECO:0000256" key="3">
    <source>
        <dbReference type="PROSITE-ProRule" id="PRU00289"/>
    </source>
</evidence>
<keyword evidence="2 3" id="KW-0067">ATP-binding</keyword>
<dbReference type="InterPro" id="IPR027417">
    <property type="entry name" value="P-loop_NTPase"/>
</dbReference>
<dbReference type="GO" id="GO:0005524">
    <property type="term" value="F:ATP binding"/>
    <property type="evidence" value="ECO:0007669"/>
    <property type="project" value="UniProtKB-UniRule"/>
</dbReference>
<evidence type="ECO:0000259" key="5">
    <source>
        <dbReference type="PROSITE" id="PS50901"/>
    </source>
</evidence>
<proteinExistence type="predicted"/>
<dbReference type="PANTHER" id="PTHR22683">
    <property type="entry name" value="SPORULATION PROTEIN RELATED"/>
    <property type="match status" value="1"/>
</dbReference>
<name>A0A7W3P571_9ACTN</name>
<dbReference type="AlphaFoldDB" id="A0A7W3P571"/>
<feature type="binding site" evidence="3">
    <location>
        <begin position="201"/>
        <end position="208"/>
    </location>
    <ligand>
        <name>ATP</name>
        <dbReference type="ChEBI" id="CHEBI:30616"/>
    </ligand>
</feature>
<keyword evidence="7" id="KW-1185">Reference proteome</keyword>
<dbReference type="Proteomes" id="UP000523079">
    <property type="component" value="Unassembled WGS sequence"/>
</dbReference>
<comment type="caution">
    <text evidence="6">The sequence shown here is derived from an EMBL/GenBank/DDBJ whole genome shotgun (WGS) entry which is preliminary data.</text>
</comment>
<dbReference type="EMBL" id="JACGWT010000002">
    <property type="protein sequence ID" value="MBA8793664.1"/>
    <property type="molecule type" value="Genomic_DNA"/>
</dbReference>
<dbReference type="Pfam" id="PF01580">
    <property type="entry name" value="FtsK_SpoIIIE"/>
    <property type="match status" value="1"/>
</dbReference>
<feature type="region of interest" description="Disordered" evidence="4">
    <location>
        <begin position="428"/>
        <end position="451"/>
    </location>
</feature>
<dbReference type="InterPro" id="IPR002543">
    <property type="entry name" value="FtsK_dom"/>
</dbReference>
<evidence type="ECO:0000313" key="6">
    <source>
        <dbReference type="EMBL" id="MBA8793664.1"/>
    </source>
</evidence>
<organism evidence="6 7">
    <name type="scientific">Microlunatus kandeliicorticis</name>
    <dbReference type="NCBI Taxonomy" id="1759536"/>
    <lineage>
        <taxon>Bacteria</taxon>
        <taxon>Bacillati</taxon>
        <taxon>Actinomycetota</taxon>
        <taxon>Actinomycetes</taxon>
        <taxon>Propionibacteriales</taxon>
        <taxon>Propionibacteriaceae</taxon>
        <taxon>Microlunatus</taxon>
    </lineage>
</organism>
<sequence length="451" mass="49079">MAILALATLQRQVVVVGLLLVPVLAVVCWARLSPISYRRLLADPLWRRRTGRAVRKQWPLIAEACGLSRRTPRVALALVTPPLGVIGPSERVVVPTLRGMSWAGHQLTLRPALLLGQTIGDVEEATERLRLAVAAHRVRVAPDEDQISCRIICRFGDVLAEPFATPLPEADHLPLTRVCLGRTEDEQPWTVDLRVSTLTAGASGAGKGSVMWSLMVELAPAAHAGLVQIHGIDLKGGMELGLGRPLFTRYADDPGTAVRLLEDAVEECERRARGMVGVAREHVPSVEAPLVLVLIDELASLVAYLPDRDLLRRAEVALARLCSIGRAPGYFVFGFLQDPRKETLKARHLFQQTIALRLRDREEVAMVLGDGAISAGAAAHRIPRSTPGVGFALDDAGRLVRVRAGFVDDHAIREIAHRYPAAAQIPVEPLEVDPARPPRSRSPRSRNSEAA</sequence>
<evidence type="ECO:0000313" key="7">
    <source>
        <dbReference type="Proteomes" id="UP000523079"/>
    </source>
</evidence>
<dbReference type="Gene3D" id="3.40.50.300">
    <property type="entry name" value="P-loop containing nucleotide triphosphate hydrolases"/>
    <property type="match status" value="1"/>
</dbReference>
<dbReference type="InterPro" id="IPR050206">
    <property type="entry name" value="FtsK/SpoIIIE/SftA"/>
</dbReference>
<dbReference type="RefSeq" id="WP_328823668.1">
    <property type="nucleotide sequence ID" value="NZ_JACGWT010000002.1"/>
</dbReference>
<dbReference type="GO" id="GO:0003677">
    <property type="term" value="F:DNA binding"/>
    <property type="evidence" value="ECO:0007669"/>
    <property type="project" value="InterPro"/>
</dbReference>